<dbReference type="AlphaFoldDB" id="A0A4R2IXT8"/>
<gene>
    <name evidence="5" type="ORF">EV192_114142</name>
</gene>
<dbReference type="InterPro" id="IPR050204">
    <property type="entry name" value="AraC_XylS_family_regulators"/>
</dbReference>
<evidence type="ECO:0000256" key="2">
    <source>
        <dbReference type="ARBA" id="ARBA00023125"/>
    </source>
</evidence>
<keyword evidence="6" id="KW-1185">Reference proteome</keyword>
<dbReference type="SMART" id="SM00342">
    <property type="entry name" value="HTH_ARAC"/>
    <property type="match status" value="1"/>
</dbReference>
<keyword evidence="2 5" id="KW-0238">DNA-binding</keyword>
<evidence type="ECO:0000313" key="6">
    <source>
        <dbReference type="Proteomes" id="UP000295680"/>
    </source>
</evidence>
<evidence type="ECO:0000259" key="4">
    <source>
        <dbReference type="PROSITE" id="PS01124"/>
    </source>
</evidence>
<dbReference type="PROSITE" id="PS01124">
    <property type="entry name" value="HTH_ARAC_FAMILY_2"/>
    <property type="match status" value="1"/>
</dbReference>
<reference evidence="5 6" key="1">
    <citation type="submission" date="2019-03" db="EMBL/GenBank/DDBJ databases">
        <title>Genomic Encyclopedia of Type Strains, Phase IV (KMG-IV): sequencing the most valuable type-strain genomes for metagenomic binning, comparative biology and taxonomic classification.</title>
        <authorList>
            <person name="Goeker M."/>
        </authorList>
    </citation>
    <scope>NUCLEOTIDE SEQUENCE [LARGE SCALE GENOMIC DNA]</scope>
    <source>
        <strain evidence="5 6">DSM 45934</strain>
    </source>
</reference>
<evidence type="ECO:0000256" key="1">
    <source>
        <dbReference type="ARBA" id="ARBA00023015"/>
    </source>
</evidence>
<dbReference type="InterPro" id="IPR018060">
    <property type="entry name" value="HTH_AraC"/>
</dbReference>
<proteinExistence type="predicted"/>
<dbReference type="Proteomes" id="UP000295680">
    <property type="component" value="Unassembled WGS sequence"/>
</dbReference>
<dbReference type="InterPro" id="IPR009057">
    <property type="entry name" value="Homeodomain-like_sf"/>
</dbReference>
<dbReference type="Gene3D" id="1.10.10.60">
    <property type="entry name" value="Homeodomain-like"/>
    <property type="match status" value="1"/>
</dbReference>
<name>A0A4R2IXT8_9PSEU</name>
<dbReference type="Pfam" id="PF12833">
    <property type="entry name" value="HTH_18"/>
    <property type="match status" value="1"/>
</dbReference>
<dbReference type="PANTHER" id="PTHR46796">
    <property type="entry name" value="HTH-TYPE TRANSCRIPTIONAL ACTIVATOR RHAS-RELATED"/>
    <property type="match status" value="1"/>
</dbReference>
<evidence type="ECO:0000256" key="3">
    <source>
        <dbReference type="ARBA" id="ARBA00023163"/>
    </source>
</evidence>
<keyword evidence="3" id="KW-0804">Transcription</keyword>
<dbReference type="PANTHER" id="PTHR46796:SF12">
    <property type="entry name" value="HTH-TYPE DNA-BINDING TRANSCRIPTIONAL ACTIVATOR EUTR"/>
    <property type="match status" value="1"/>
</dbReference>
<protein>
    <submittedName>
        <fullName evidence="5">AraC-like DNA-binding protein</fullName>
    </submittedName>
</protein>
<evidence type="ECO:0000313" key="5">
    <source>
        <dbReference type="EMBL" id="TCO49772.1"/>
    </source>
</evidence>
<dbReference type="EMBL" id="SLWS01000014">
    <property type="protein sequence ID" value="TCO49772.1"/>
    <property type="molecule type" value="Genomic_DNA"/>
</dbReference>
<dbReference type="GO" id="GO:0043565">
    <property type="term" value="F:sequence-specific DNA binding"/>
    <property type="evidence" value="ECO:0007669"/>
    <property type="project" value="InterPro"/>
</dbReference>
<dbReference type="SUPFAM" id="SSF46689">
    <property type="entry name" value="Homeodomain-like"/>
    <property type="match status" value="2"/>
</dbReference>
<accession>A0A4R2IXT8</accession>
<keyword evidence="1" id="KW-0805">Transcription regulation</keyword>
<comment type="caution">
    <text evidence="5">The sequence shown here is derived from an EMBL/GenBank/DDBJ whole genome shotgun (WGS) entry which is preliminary data.</text>
</comment>
<dbReference type="GO" id="GO:0003700">
    <property type="term" value="F:DNA-binding transcription factor activity"/>
    <property type="evidence" value="ECO:0007669"/>
    <property type="project" value="InterPro"/>
</dbReference>
<organism evidence="5 6">
    <name type="scientific">Actinocrispum wychmicini</name>
    <dbReference type="NCBI Taxonomy" id="1213861"/>
    <lineage>
        <taxon>Bacteria</taxon>
        <taxon>Bacillati</taxon>
        <taxon>Actinomycetota</taxon>
        <taxon>Actinomycetes</taxon>
        <taxon>Pseudonocardiales</taxon>
        <taxon>Pseudonocardiaceae</taxon>
        <taxon>Actinocrispum</taxon>
    </lineage>
</organism>
<feature type="domain" description="HTH araC/xylS-type" evidence="4">
    <location>
        <begin position="122"/>
        <end position="224"/>
    </location>
</feature>
<sequence>MFFLAQPDRPFTGRVRQVRFTYTSLEPALLSQVAATAPGRTDQPVRLSGHRPVSPAAGRLLRHAIRFVHDHVLTDPTALAAPLIASTVPQWMAATVLNAFPNTAVTDPTIEDRHDSHPATLRRAIAFIDDHAHHDITVADIAAATHVTIRALQYAFRRHRDTTPMGYLRQVRLHHAHQELMAADPTTGATVTQIAAHWGFFHPGRFAHHYRHTYGHPPHETLLRHTR</sequence>